<comment type="function">
    <text evidence="1">Required for gamma-tubulin complex recruitment to the microtubule organizing center (MTOC).</text>
</comment>
<dbReference type="GO" id="GO:0031021">
    <property type="term" value="C:interphase microtubule organizing center"/>
    <property type="evidence" value="ECO:0007669"/>
    <property type="project" value="TreeGrafter"/>
</dbReference>
<name>A0A0J9XFT9_GEOCN</name>
<comment type="subcellular location">
    <subcellularLocation>
        <location evidence="2">Cytoplasm</location>
        <location evidence="2">Cytoskeleton</location>
        <location evidence="2">Microtubule organizing center</location>
    </subcellularLocation>
</comment>
<comment type="caution">
    <text evidence="8">The sequence shown here is derived from an EMBL/GenBank/DDBJ whole genome shotgun (WGS) entry which is preliminary data.</text>
</comment>
<evidence type="ECO:0000256" key="3">
    <source>
        <dbReference type="ARBA" id="ARBA00011015"/>
    </source>
</evidence>
<dbReference type="GO" id="GO:0090307">
    <property type="term" value="P:mitotic spindle assembly"/>
    <property type="evidence" value="ECO:0007669"/>
    <property type="project" value="TreeGrafter"/>
</dbReference>
<proteinExistence type="inferred from homology"/>
<comment type="similarity">
    <text evidence="3">Belongs to the MOZART1 family.</text>
</comment>
<dbReference type="GO" id="GO:0000931">
    <property type="term" value="C:gamma-tubulin ring complex"/>
    <property type="evidence" value="ECO:0007669"/>
    <property type="project" value="InterPro"/>
</dbReference>
<dbReference type="GO" id="GO:0051415">
    <property type="term" value="P:microtubule nucleation by interphase microtubule organizing center"/>
    <property type="evidence" value="ECO:0007669"/>
    <property type="project" value="TreeGrafter"/>
</dbReference>
<dbReference type="GO" id="GO:0033566">
    <property type="term" value="P:gamma-tubulin complex localization"/>
    <property type="evidence" value="ECO:0007669"/>
    <property type="project" value="InterPro"/>
</dbReference>
<evidence type="ECO:0000256" key="6">
    <source>
        <dbReference type="ARBA" id="ARBA00023212"/>
    </source>
</evidence>
<evidence type="ECO:0000313" key="8">
    <source>
        <dbReference type="EMBL" id="CDO56410.1"/>
    </source>
</evidence>
<dbReference type="Proteomes" id="UP000242525">
    <property type="component" value="Unassembled WGS sequence"/>
</dbReference>
<evidence type="ECO:0000256" key="7">
    <source>
        <dbReference type="ARBA" id="ARBA00029810"/>
    </source>
</evidence>
<dbReference type="PANTHER" id="PTHR28520:SF2">
    <property type="entry name" value="MITOTIC-SPINDLE ORGANIZING PROTEIN 1"/>
    <property type="match status" value="1"/>
</dbReference>
<protein>
    <recommendedName>
        <fullName evidence="4">Mitotic-spindle organizing protein 1</fullName>
    </recommendedName>
    <alternativeName>
        <fullName evidence="7">Mitotic-spindle organizing protein associated with a ring of gamma-tubulin 1</fullName>
    </alternativeName>
</protein>
<evidence type="ECO:0000256" key="1">
    <source>
        <dbReference type="ARBA" id="ARBA00003060"/>
    </source>
</evidence>
<dbReference type="OrthoDB" id="48571at2759"/>
<accession>A0A0J9XFT9</accession>
<keyword evidence="6" id="KW-0206">Cytoskeleton</keyword>
<dbReference type="GO" id="GO:0005819">
    <property type="term" value="C:spindle"/>
    <property type="evidence" value="ECO:0007669"/>
    <property type="project" value="TreeGrafter"/>
</dbReference>
<organism evidence="8 9">
    <name type="scientific">Geotrichum candidum</name>
    <name type="common">Oospora lactis</name>
    <name type="synonym">Dipodascus geotrichum</name>
    <dbReference type="NCBI Taxonomy" id="1173061"/>
    <lineage>
        <taxon>Eukaryota</taxon>
        <taxon>Fungi</taxon>
        <taxon>Dikarya</taxon>
        <taxon>Ascomycota</taxon>
        <taxon>Saccharomycotina</taxon>
        <taxon>Dipodascomycetes</taxon>
        <taxon>Dipodascales</taxon>
        <taxon>Dipodascaceae</taxon>
        <taxon>Geotrichum</taxon>
    </lineage>
</organism>
<evidence type="ECO:0000256" key="2">
    <source>
        <dbReference type="ARBA" id="ARBA00004267"/>
    </source>
</evidence>
<dbReference type="AlphaFoldDB" id="A0A0J9XFT9"/>
<evidence type="ECO:0000256" key="5">
    <source>
        <dbReference type="ARBA" id="ARBA00022490"/>
    </source>
</evidence>
<keyword evidence="9" id="KW-1185">Reference proteome</keyword>
<dbReference type="GO" id="GO:0044732">
    <property type="term" value="C:mitotic spindle pole body"/>
    <property type="evidence" value="ECO:0007669"/>
    <property type="project" value="TreeGrafter"/>
</dbReference>
<reference evidence="8" key="1">
    <citation type="submission" date="2014-03" db="EMBL/GenBank/DDBJ databases">
        <authorList>
            <person name="Casaregola S."/>
        </authorList>
    </citation>
    <scope>NUCLEOTIDE SEQUENCE [LARGE SCALE GENOMIC DNA]</scope>
    <source>
        <strain evidence="8">CLIB 918</strain>
    </source>
</reference>
<dbReference type="PANTHER" id="PTHR28520">
    <property type="entry name" value="MITOTIC-SPINDLE ORGANIZING PROTEIN 1"/>
    <property type="match status" value="1"/>
</dbReference>
<dbReference type="InterPro" id="IPR022214">
    <property type="entry name" value="MZT1"/>
</dbReference>
<dbReference type="STRING" id="1173061.A0A0J9XFT9"/>
<evidence type="ECO:0000256" key="4">
    <source>
        <dbReference type="ARBA" id="ARBA00016992"/>
    </source>
</evidence>
<keyword evidence="5" id="KW-0963">Cytoplasm</keyword>
<dbReference type="EMBL" id="CCBN010000015">
    <property type="protein sequence ID" value="CDO56410.1"/>
    <property type="molecule type" value="Genomic_DNA"/>
</dbReference>
<gene>
    <name evidence="8" type="ORF">BN980_GECA15s00824g</name>
</gene>
<dbReference type="Pfam" id="PF12554">
    <property type="entry name" value="MOZART1"/>
    <property type="match status" value="1"/>
</dbReference>
<evidence type="ECO:0000313" key="9">
    <source>
        <dbReference type="Proteomes" id="UP000242525"/>
    </source>
</evidence>
<sequence length="66" mass="7648">MDQKHQYQQRRARESVNTLFELSQLLNTGLDKRTLALCVSLCEQGVNPEVVARVIEFLRSEKRDGE</sequence>